<gene>
    <name evidence="1" type="ORF">Cha6605_6321</name>
</gene>
<keyword evidence="1" id="KW-0614">Plasmid</keyword>
<dbReference type="eggNOG" id="ENOG502ZBT2">
    <property type="taxonomic scope" value="Bacteria"/>
</dbReference>
<geneLocation type="plasmid" evidence="1 2">
    <name>pCHA6605.01</name>
</geneLocation>
<evidence type="ECO:0000313" key="2">
    <source>
        <dbReference type="Proteomes" id="UP000010366"/>
    </source>
</evidence>
<organism evidence="1 2">
    <name type="scientific">Chamaesiphon minutus (strain ATCC 27169 / PCC 6605)</name>
    <dbReference type="NCBI Taxonomy" id="1173020"/>
    <lineage>
        <taxon>Bacteria</taxon>
        <taxon>Bacillati</taxon>
        <taxon>Cyanobacteriota</taxon>
        <taxon>Cyanophyceae</taxon>
        <taxon>Gomontiellales</taxon>
        <taxon>Chamaesiphonaceae</taxon>
        <taxon>Chamaesiphon</taxon>
    </lineage>
</organism>
<protein>
    <submittedName>
        <fullName evidence="1">Uncharacterized protein</fullName>
    </submittedName>
</protein>
<name>K9USA1_CHAP6</name>
<accession>K9USA1</accession>
<dbReference type="AlphaFoldDB" id="K9USA1"/>
<sequence length="209" mass="22809">MDLAALEVALRDLSHDESAVQLVRNFAQGLGKTKQRQQIFNAPGALVRSPLDYDDAVASGAIESTEDRFSLLQGDIVSTDAAYLLGERLTGMKFVVASATCDLVPGRREYAALLRIQPITVDTPQVKDLLGQLLKFQSTQRLYLPPLPQDPPDTLANAVLFDGIIQIELERLLLANRIGSLSLVGWRIFGSIIRSLLARTGAGEVRLRG</sequence>
<evidence type="ECO:0000313" key="1">
    <source>
        <dbReference type="EMBL" id="AFY97144.1"/>
    </source>
</evidence>
<proteinExistence type="predicted"/>
<dbReference type="EMBL" id="CP003601">
    <property type="protein sequence ID" value="AFY97144.1"/>
    <property type="molecule type" value="Genomic_DNA"/>
</dbReference>
<dbReference type="OrthoDB" id="494949at2"/>
<dbReference type="KEGG" id="cmp:Cha6605_6321"/>
<dbReference type="HOGENOM" id="CLU_1313592_0_0_3"/>
<keyword evidence="2" id="KW-1185">Reference proteome</keyword>
<reference evidence="1 2" key="1">
    <citation type="submission" date="2012-05" db="EMBL/GenBank/DDBJ databases">
        <title>Noncontiguous Finished plasmid 1 of genome of Chamaesiphon sp. PCC 6605.</title>
        <authorList>
            <consortium name="US DOE Joint Genome Institute"/>
            <person name="Gugger M."/>
            <person name="Coursin T."/>
            <person name="Rippka R."/>
            <person name="Tandeau De Marsac N."/>
            <person name="Huntemann M."/>
            <person name="Wei C.-L."/>
            <person name="Han J."/>
            <person name="Detter J.C."/>
            <person name="Han C."/>
            <person name="Tapia R."/>
            <person name="Chen A."/>
            <person name="Kyrpides N."/>
            <person name="Mavromatis K."/>
            <person name="Markowitz V."/>
            <person name="Szeto E."/>
            <person name="Ivanova N."/>
            <person name="Pagani I."/>
            <person name="Pati A."/>
            <person name="Goodwin L."/>
            <person name="Nordberg H.P."/>
            <person name="Cantor M.N."/>
            <person name="Hua S.X."/>
            <person name="Woyke T."/>
            <person name="Kerfeld C.A."/>
        </authorList>
    </citation>
    <scope>NUCLEOTIDE SEQUENCE [LARGE SCALE GENOMIC DNA]</scope>
    <source>
        <strain evidence="2">ATCC 27169 / PCC 6605</strain>
        <plasmid evidence="2">Plasmid pCHA6605.01</plasmid>
    </source>
</reference>
<dbReference type="Proteomes" id="UP000010366">
    <property type="component" value="Plasmid pCHA6605.01"/>
</dbReference>